<accession>A0A5B2V739</accession>
<dbReference type="RefSeq" id="WP_149821929.1">
    <property type="nucleotide sequence ID" value="NZ_VUOA01000043.1"/>
</dbReference>
<dbReference type="EMBL" id="VUOA01000043">
    <property type="protein sequence ID" value="KAA2234794.1"/>
    <property type="molecule type" value="Genomic_DNA"/>
</dbReference>
<reference evidence="1 2" key="1">
    <citation type="submission" date="2019-09" db="EMBL/GenBank/DDBJ databases">
        <title>Salinarimonas rosea gen. nov., sp. nov., a new member of the a-2 subgroup of the Proteobacteria.</title>
        <authorList>
            <person name="Liu J."/>
        </authorList>
    </citation>
    <scope>NUCLEOTIDE SEQUENCE [LARGE SCALE GENOMIC DNA]</scope>
    <source>
        <strain evidence="1 2">BN140002</strain>
    </source>
</reference>
<sequence length="103" mass="11089">MPNDDDLADALESVSRFLVELAAMSDREQAAFMARAVANGAFHYGLLPEDLLPGLFATIGEVAGEAGLSPEAVAIEAFRRHGYWAEMQEVDAVVILRAVRVQG</sequence>
<evidence type="ECO:0000313" key="1">
    <source>
        <dbReference type="EMBL" id="KAA2234794.1"/>
    </source>
</evidence>
<proteinExistence type="predicted"/>
<dbReference type="AlphaFoldDB" id="A0A5B2V739"/>
<gene>
    <name evidence="1" type="ORF">F0L46_22865</name>
</gene>
<dbReference type="Proteomes" id="UP000323142">
    <property type="component" value="Unassembled WGS sequence"/>
</dbReference>
<comment type="caution">
    <text evidence="1">The sequence shown here is derived from an EMBL/GenBank/DDBJ whole genome shotgun (WGS) entry which is preliminary data.</text>
</comment>
<evidence type="ECO:0000313" key="2">
    <source>
        <dbReference type="Proteomes" id="UP000323142"/>
    </source>
</evidence>
<organism evidence="1 2">
    <name type="scientific">Salinarimonas soli</name>
    <dbReference type="NCBI Taxonomy" id="1638099"/>
    <lineage>
        <taxon>Bacteria</taxon>
        <taxon>Pseudomonadati</taxon>
        <taxon>Pseudomonadota</taxon>
        <taxon>Alphaproteobacteria</taxon>
        <taxon>Hyphomicrobiales</taxon>
        <taxon>Salinarimonadaceae</taxon>
        <taxon>Salinarimonas</taxon>
    </lineage>
</organism>
<reference evidence="1 2" key="2">
    <citation type="submission" date="2019-09" db="EMBL/GenBank/DDBJ databases">
        <authorList>
            <person name="Jin C."/>
        </authorList>
    </citation>
    <scope>NUCLEOTIDE SEQUENCE [LARGE SCALE GENOMIC DNA]</scope>
    <source>
        <strain evidence="1 2">BN140002</strain>
    </source>
</reference>
<keyword evidence="2" id="KW-1185">Reference proteome</keyword>
<name>A0A5B2V739_9HYPH</name>
<protein>
    <submittedName>
        <fullName evidence="1">Uncharacterized protein</fullName>
    </submittedName>
</protein>